<evidence type="ECO:0000313" key="1">
    <source>
        <dbReference type="EMBL" id="OUB48060.1"/>
    </source>
</evidence>
<accession>A0A9X6QNZ9</accession>
<dbReference type="EMBL" id="MOOP01000090">
    <property type="protein sequence ID" value="OUB48060.1"/>
    <property type="molecule type" value="Genomic_DNA"/>
</dbReference>
<name>A0A9X6QNZ9_BACTU</name>
<gene>
    <name evidence="1" type="ORF">BK741_14720</name>
</gene>
<reference evidence="1 2" key="1">
    <citation type="submission" date="2016-10" db="EMBL/GenBank/DDBJ databases">
        <title>Comparative genomics of Bacillus thuringiensis reveals a path to pathogens against multiple invertebrate hosts.</title>
        <authorList>
            <person name="Zheng J."/>
            <person name="Gao Q."/>
            <person name="Liu H."/>
            <person name="Peng D."/>
            <person name="Ruan L."/>
            <person name="Sun M."/>
        </authorList>
    </citation>
    <scope>NUCLEOTIDE SEQUENCE [LARGE SCALE GENOMIC DNA]</scope>
    <source>
        <strain evidence="1">BGSC 4BW1</strain>
    </source>
</reference>
<dbReference type="RefSeq" id="WP_086401384.1">
    <property type="nucleotide sequence ID" value="NZ_MOOP01000090.1"/>
</dbReference>
<organism evidence="1 2">
    <name type="scientific">Bacillus thuringiensis serovar iberica</name>
    <dbReference type="NCBI Taxonomy" id="180866"/>
    <lineage>
        <taxon>Bacteria</taxon>
        <taxon>Bacillati</taxon>
        <taxon>Bacillota</taxon>
        <taxon>Bacilli</taxon>
        <taxon>Bacillales</taxon>
        <taxon>Bacillaceae</taxon>
        <taxon>Bacillus</taxon>
        <taxon>Bacillus cereus group</taxon>
    </lineage>
</organism>
<comment type="caution">
    <text evidence="1">The sequence shown here is derived from an EMBL/GenBank/DDBJ whole genome shotgun (WGS) entry which is preliminary data.</text>
</comment>
<proteinExistence type="predicted"/>
<protein>
    <submittedName>
        <fullName evidence="1">Uncharacterized protein</fullName>
    </submittedName>
</protein>
<evidence type="ECO:0000313" key="2">
    <source>
        <dbReference type="Proteomes" id="UP000195120"/>
    </source>
</evidence>
<sequence>MEDIKRVPIKNRVLIPDYESAEDFGEIRIENQTERAAFKYRQSAIAQTYNELTKDNRISSLGIWELARTPNSFNVNAQQALDPFIKLKNEDNVVFFDIEAIGAPEHMRSSKGLDLFAMTGLSFGGTKFNGKDFVKKNGAILSMAVAPEKDAYSQLKQQINKLKQNPIMSVSQDIHRILLDLTKYSDESKFKRATSNGKSYMSLLGHSRVLPTDTAFTRNTIEVIERGLNNLFHKGTKLEDALSIFQGYIMSSNAKLGGYNIHHYDLPAILGIIKDTSTKKFFADAAKSSLDFFHGYSATVENPYSLTGASLRQEHIYQAILAKRKIKAGKVAIERKSPSYLYHLAKNDIQANIDIAGFTHKKIKSFIEGAEKSATYDFSSSAIKKNTLEIGKELFSYQRGYFDKDKHKYNLVGEIGENKESIVPRLENLKTLLPSNETFVIQEFLKDVALTGADKKGFGVRLDSKDIKGKVLLLMSETQEGLAQQIHSSFMPMDDAISRNLRDLKIKYDASFREYERMFDTNGWNKMKEYYHYLDKAGSVEEDFDWRLHIIKNGGTEELAMKFPYMVARLEGERDVWRTAISTLKDSGLNDEQKLIALRHIKNKLDEKGDNKAQVTAKGNKFFNFNFDKEDNTIFNAKDTNSIKASFSSYINDRRGNCIGDLEKSYKLARIDELQKIIINNFKISQDRKASNDVKYLVNQMKKEVMSGNKTEIALIEMSNLVREKIENMGTDNFVREVTNQMTNSRVTAIKGLMKHLPNVMRESIENARSYKNANELLNGNSSLKKFLKEQDNRIKRLFEKKFGTHGINDLNVISKTSGMAAKYEELVDKIMSAYSEYFNTQIRFMDGGNPILILASKKSIMDLSKVKTYEELVRNPRLATIELPSFDKNMKVKYGGNPKASVIRSGIGVKGAYHSTSVTDALNMILDYSKKAKELSERAESIGGNNAFVQIRQGLRYRIGRQINSVPTDASRKLHFDNREMFDSKSVMSDEFLSSKWDITGYAESWYRANSKRLGISASADIIAQNAIEKGITFFEAMGQRAKDYAIAGELLDFAKGASGLKGSLVGINNRSASKELVGTTNVNACTYMALGNYYAKTIESPHKLINYRKVDHEVASKVLRNLSKNQSFRTKNSFISSALFKALDDANEVRGITMQTGYMTNEEIALKLEDANTIMKYKSMIDTAQLKKQISPVEARQMKESLDIRMLSNSEGYAFMDYKLMKAFDGMDEVRINMNAEKVMFNNYIEVAIEKEAEKQGLGNGLWKEKGIAFNKPLEIDINSMFNERNHLTLGKYELNNIKNKIIDKKRFKKGDTVSILGFNVDDINKKSLVLGRQRETGHGFKVVTEGGFRATMTPMLGDIMGDLYGVEGVEQVISHQVEKDGSTDLPALIRGYDTQIRQQFSGSVMNKKITTDYATEERALSSFYKDIEQMLGIKTTNKDGQYVVDSNFGLNGKQLDYKGREELSSKWMRKLGLNREVFADITMAYEAWDRHGGINHSKNTVKEPGVLDDSDFRTGLYVPGESSIYSNFMHDMVYSSKVKPEIKAQQKVFNEMVKFVGNYENNWEPKTGDVVIDYTPNSTRLMTDVNAKMKDGVLHVSKDSFEAIPQKFDYTQPFNVEDYRKTVINAGLMEFNLDPSVKGKKIQEHLLRTKGTAYLKLPEFAANQYIPLLDINSIKLPGNVNFVEKTEFLDTLKGYYTSIVRKTEEYNDLFTTDKFSSSDTVTRRGVLETEINREISQLIANFSDSTSKTSMVKRISGNFSGDNLAVFLTPSGMNDEKQRTTVVNDIIRLRDSDKENNKLAVDVINASEAFFSENSAENLTLGNLYGAGAYEKNRKPLKGTSVYNDWRTAKNDEPGVGKAEQEKSILARAISSTIGSIDNTSMRISAEFMKMKESKKEPFDEAEGSSQNVEEVMDKRRAVEPEFFLNEAMPLHHALHNGMYESLSDIATVGKKVFSGSATSLAGRGSIGFDELWATSALMKGTPTPEGLQEMAPVAPETLGSPTARITPNQNGEYINISVKASASKRMNHNNLAAMINNEIMAMSNVKMNTSVNVNDNSKKIDSKWLESAIANAMNKGYAY</sequence>
<dbReference type="Proteomes" id="UP000195120">
    <property type="component" value="Unassembled WGS sequence"/>
</dbReference>